<geneLocation type="plasmid" evidence="1 2">
    <name>pHV1</name>
</geneLocation>
<evidence type="ECO:0000313" key="1">
    <source>
        <dbReference type="EMBL" id="ADE05224.1"/>
    </source>
</evidence>
<dbReference type="Gene3D" id="3.60.21.10">
    <property type="match status" value="1"/>
</dbReference>
<dbReference type="InterPro" id="IPR029052">
    <property type="entry name" value="Metallo-depent_PP-like"/>
</dbReference>
<dbReference type="Proteomes" id="UP000008243">
    <property type="component" value="Plasmid pHV1"/>
</dbReference>
<reference evidence="1 2" key="1">
    <citation type="journal article" date="2010" name="PLoS ONE">
        <title>The complete genome sequence of Haloferax volcanii DS2, a model archaeon.</title>
        <authorList>
            <person name="Hartman A.L."/>
            <person name="Norais C."/>
            <person name="Badger J.H."/>
            <person name="Delmas S."/>
            <person name="Haldenby S."/>
            <person name="Madupu R."/>
            <person name="Robinson J."/>
            <person name="Khouri H."/>
            <person name="Ren Q."/>
            <person name="Lowe T.M."/>
            <person name="Maupin-Furlow J."/>
            <person name="Pohlschroder M."/>
            <person name="Daniels C."/>
            <person name="Pfeiffer F."/>
            <person name="Allers T."/>
            <person name="Eisen J.A."/>
        </authorList>
    </citation>
    <scope>NUCLEOTIDE SEQUENCE [LARGE SCALE GENOMIC DNA]</scope>
    <source>
        <strain evidence="2">ATCC 29605 / DSM 3757 / JCM 8879 / NBRC 14742 / NCIMB 2012 / VKM B-1768 / DS2</strain>
    </source>
</reference>
<keyword evidence="2" id="KW-1185">Reference proteome</keyword>
<gene>
    <name evidence="1" type="ordered locus">HVO_C0030</name>
</gene>
<dbReference type="HOGENOM" id="CLU_2875012_0_0_2"/>
<dbReference type="KEGG" id="hvo:HVO_C0030"/>
<evidence type="ECO:0000313" key="2">
    <source>
        <dbReference type="Proteomes" id="UP000008243"/>
    </source>
</evidence>
<dbReference type="EnsemblBacteria" id="ADE05224">
    <property type="protein sequence ID" value="ADE05224"/>
    <property type="gene ID" value="HVO_C0030"/>
</dbReference>
<accession>D4H0B8</accession>
<proteinExistence type="predicted"/>
<dbReference type="AlphaFoldDB" id="D4H0B8"/>
<sequence>MTVYLISDTHLDDPMINEMSDRGFDSVEDMNETIIARVFCSPLCRNHYEDTLGSNRVSAVETA</sequence>
<name>D4H0B8_HALVD</name>
<keyword evidence="1" id="KW-0614">Plasmid</keyword>
<dbReference type="EMBL" id="CP001957">
    <property type="protein sequence ID" value="ADE05224.1"/>
    <property type="molecule type" value="Genomic_DNA"/>
</dbReference>
<protein>
    <submittedName>
        <fullName evidence="1">Chimeric protein</fullName>
    </submittedName>
</protein>
<organism evidence="1 2">
    <name type="scientific">Haloferax volcanii (strain ATCC 29605 / DSM 3757 / JCM 8879 / NBRC 14742 / NCIMB 2012 / VKM B-1768 / DS2)</name>
    <name type="common">Halobacterium volcanii</name>
    <dbReference type="NCBI Taxonomy" id="309800"/>
    <lineage>
        <taxon>Archaea</taxon>
        <taxon>Methanobacteriati</taxon>
        <taxon>Methanobacteriota</taxon>
        <taxon>Stenosarchaea group</taxon>
        <taxon>Halobacteria</taxon>
        <taxon>Halobacteriales</taxon>
        <taxon>Haloferacaceae</taxon>
        <taxon>Haloferax</taxon>
    </lineage>
</organism>